<organism evidence="2 3">
    <name type="scientific">Zunongwangia pacifica</name>
    <dbReference type="NCBI Taxonomy" id="2911062"/>
    <lineage>
        <taxon>Bacteria</taxon>
        <taxon>Pseudomonadati</taxon>
        <taxon>Bacteroidota</taxon>
        <taxon>Flavobacteriia</taxon>
        <taxon>Flavobacteriales</taxon>
        <taxon>Flavobacteriaceae</taxon>
        <taxon>Zunongwangia</taxon>
    </lineage>
</organism>
<feature type="domain" description="HTH cro/C1-type" evidence="1">
    <location>
        <begin position="5"/>
        <end position="60"/>
    </location>
</feature>
<sequence>MIERLEIVRKREGLNKAEFERKLSKSSGYLNMLKRRNSYPSAEVIANFSRAFPCYSLEWLLTNEGQMLRKTHEFSKKNPQKTTRQYYSSEEKIDKISKNQSELFQTLLKIEKLLIHLLQKQS</sequence>
<dbReference type="GO" id="GO:0003677">
    <property type="term" value="F:DNA binding"/>
    <property type="evidence" value="ECO:0007669"/>
    <property type="project" value="InterPro"/>
</dbReference>
<dbReference type="RefSeq" id="WP_249603200.1">
    <property type="nucleotide sequence ID" value="NZ_JAKHSK010000042.1"/>
</dbReference>
<proteinExistence type="predicted"/>
<gene>
    <name evidence="2" type="ORF">L1967_19600</name>
</gene>
<dbReference type="Gene3D" id="1.10.260.40">
    <property type="entry name" value="lambda repressor-like DNA-binding domains"/>
    <property type="match status" value="1"/>
</dbReference>
<dbReference type="InterPro" id="IPR010982">
    <property type="entry name" value="Lambda_DNA-bd_dom_sf"/>
</dbReference>
<accession>A0A9X2CQX9</accession>
<protein>
    <submittedName>
        <fullName evidence="2">Helix-turn-helix domain-containing protein</fullName>
    </submittedName>
</protein>
<evidence type="ECO:0000313" key="3">
    <source>
        <dbReference type="Proteomes" id="UP001139521"/>
    </source>
</evidence>
<dbReference type="EMBL" id="JAKHSK010000042">
    <property type="protein sequence ID" value="MCL6220502.1"/>
    <property type="molecule type" value="Genomic_DNA"/>
</dbReference>
<dbReference type="InterPro" id="IPR001387">
    <property type="entry name" value="Cro/C1-type_HTH"/>
</dbReference>
<keyword evidence="3" id="KW-1185">Reference proteome</keyword>
<evidence type="ECO:0000259" key="1">
    <source>
        <dbReference type="PROSITE" id="PS50943"/>
    </source>
</evidence>
<dbReference type="PROSITE" id="PS50943">
    <property type="entry name" value="HTH_CROC1"/>
    <property type="match status" value="1"/>
</dbReference>
<evidence type="ECO:0000313" key="2">
    <source>
        <dbReference type="EMBL" id="MCL6220502.1"/>
    </source>
</evidence>
<dbReference type="SUPFAM" id="SSF47413">
    <property type="entry name" value="lambda repressor-like DNA-binding domains"/>
    <property type="match status" value="1"/>
</dbReference>
<name>A0A9X2CQX9_9FLAO</name>
<reference evidence="2" key="1">
    <citation type="submission" date="2022-01" db="EMBL/GenBank/DDBJ databases">
        <title>Genome sequencing of Zunongwangia sp. M21534 genome.</title>
        <authorList>
            <person name="Chen Y."/>
            <person name="Dong C."/>
            <person name="Shao Z."/>
        </authorList>
    </citation>
    <scope>NUCLEOTIDE SEQUENCE</scope>
    <source>
        <strain evidence="2">MCCC M21534</strain>
    </source>
</reference>
<dbReference type="Proteomes" id="UP001139521">
    <property type="component" value="Unassembled WGS sequence"/>
</dbReference>
<dbReference type="AlphaFoldDB" id="A0A9X2CQX9"/>
<dbReference type="CDD" id="cd00093">
    <property type="entry name" value="HTH_XRE"/>
    <property type="match status" value="1"/>
</dbReference>
<comment type="caution">
    <text evidence="2">The sequence shown here is derived from an EMBL/GenBank/DDBJ whole genome shotgun (WGS) entry which is preliminary data.</text>
</comment>